<dbReference type="RefSeq" id="WP_345336007.1">
    <property type="nucleotide sequence ID" value="NZ_BAABJZ010000089.1"/>
</dbReference>
<evidence type="ECO:0000313" key="4">
    <source>
        <dbReference type="EMBL" id="GAA4892855.1"/>
    </source>
</evidence>
<proteinExistence type="predicted"/>
<comment type="caution">
    <text evidence="4">The sequence shown here is derived from an EMBL/GenBank/DDBJ whole genome shotgun (WGS) entry which is preliminary data.</text>
</comment>
<dbReference type="Proteomes" id="UP001499988">
    <property type="component" value="Unassembled WGS sequence"/>
</dbReference>
<dbReference type="PANTHER" id="PTHR43877">
    <property type="entry name" value="AMINOALKYLPHOSPHONATE N-ACETYLTRANSFERASE-RELATED-RELATED"/>
    <property type="match status" value="1"/>
</dbReference>
<dbReference type="InterPro" id="IPR000182">
    <property type="entry name" value="GNAT_dom"/>
</dbReference>
<evidence type="ECO:0000313" key="5">
    <source>
        <dbReference type="Proteomes" id="UP001499988"/>
    </source>
</evidence>
<dbReference type="PANTHER" id="PTHR43877:SF2">
    <property type="entry name" value="AMINOALKYLPHOSPHONATE N-ACETYLTRANSFERASE-RELATED"/>
    <property type="match status" value="1"/>
</dbReference>
<evidence type="ECO:0000256" key="1">
    <source>
        <dbReference type="ARBA" id="ARBA00022679"/>
    </source>
</evidence>
<evidence type="ECO:0000259" key="3">
    <source>
        <dbReference type="PROSITE" id="PS51186"/>
    </source>
</evidence>
<dbReference type="PROSITE" id="PS51186">
    <property type="entry name" value="GNAT"/>
    <property type="match status" value="1"/>
</dbReference>
<accession>A0ABP9F4Z2</accession>
<dbReference type="InterPro" id="IPR016181">
    <property type="entry name" value="Acyl_CoA_acyltransferase"/>
</dbReference>
<keyword evidence="5" id="KW-1185">Reference proteome</keyword>
<name>A0ABP9F4Z2_9GAMM</name>
<evidence type="ECO:0000256" key="2">
    <source>
        <dbReference type="ARBA" id="ARBA00023315"/>
    </source>
</evidence>
<reference evidence="5" key="1">
    <citation type="journal article" date="2019" name="Int. J. Syst. Evol. Microbiol.">
        <title>The Global Catalogue of Microorganisms (GCM) 10K type strain sequencing project: providing services to taxonomists for standard genome sequencing and annotation.</title>
        <authorList>
            <consortium name="The Broad Institute Genomics Platform"/>
            <consortium name="The Broad Institute Genome Sequencing Center for Infectious Disease"/>
            <person name="Wu L."/>
            <person name="Ma J."/>
        </authorList>
    </citation>
    <scope>NUCLEOTIDE SEQUENCE [LARGE SCALE GENOMIC DNA]</scope>
    <source>
        <strain evidence="5">JCM 18401</strain>
    </source>
</reference>
<sequence length="160" mass="17785">MSFELRPIEVVDNVEIAKIIRLALTEFGANQPGFAWADPELDALSEVYCQEGSHYLVVERKGKLLGGGGVAPYPCHLESVCELQKMYLSPGARGLGAGRSLVARLIHYARQSGYAYCYLETYGPMTQAQQLYRSLGFRELDAPWGCSGHSGCDRWYAMRL</sequence>
<dbReference type="InterPro" id="IPR050832">
    <property type="entry name" value="Bact_Acetyltransf"/>
</dbReference>
<keyword evidence="1" id="KW-0808">Transferase</keyword>
<dbReference type="Pfam" id="PF00583">
    <property type="entry name" value="Acetyltransf_1"/>
    <property type="match status" value="1"/>
</dbReference>
<dbReference type="Gene3D" id="3.40.630.30">
    <property type="match status" value="1"/>
</dbReference>
<feature type="domain" description="N-acetyltransferase" evidence="3">
    <location>
        <begin position="3"/>
        <end position="160"/>
    </location>
</feature>
<gene>
    <name evidence="4" type="ORF">GCM10023333_27640</name>
</gene>
<keyword evidence="2" id="KW-0012">Acyltransferase</keyword>
<dbReference type="SUPFAM" id="SSF55729">
    <property type="entry name" value="Acyl-CoA N-acyltransferases (Nat)"/>
    <property type="match status" value="1"/>
</dbReference>
<dbReference type="EMBL" id="BAABJZ010000089">
    <property type="protein sequence ID" value="GAA4892855.1"/>
    <property type="molecule type" value="Genomic_DNA"/>
</dbReference>
<organism evidence="4 5">
    <name type="scientific">Ferrimonas pelagia</name>
    <dbReference type="NCBI Taxonomy" id="1177826"/>
    <lineage>
        <taxon>Bacteria</taxon>
        <taxon>Pseudomonadati</taxon>
        <taxon>Pseudomonadota</taxon>
        <taxon>Gammaproteobacteria</taxon>
        <taxon>Alteromonadales</taxon>
        <taxon>Ferrimonadaceae</taxon>
        <taxon>Ferrimonas</taxon>
    </lineage>
</organism>
<dbReference type="CDD" id="cd04301">
    <property type="entry name" value="NAT_SF"/>
    <property type="match status" value="1"/>
</dbReference>
<protein>
    <submittedName>
        <fullName evidence="4">GNAT family N-acetyltransferase</fullName>
    </submittedName>
</protein>